<feature type="compositionally biased region" description="Low complexity" evidence="1">
    <location>
        <begin position="75"/>
        <end position="103"/>
    </location>
</feature>
<dbReference type="InterPro" id="IPR046341">
    <property type="entry name" value="SET_dom_sf"/>
</dbReference>
<feature type="region of interest" description="Disordered" evidence="1">
    <location>
        <begin position="75"/>
        <end position="106"/>
    </location>
</feature>
<dbReference type="PANTHER" id="PTHR47332:SF6">
    <property type="entry name" value="SET DOMAIN-CONTAINING PROTEIN"/>
    <property type="match status" value="1"/>
</dbReference>
<sequence>MMPEIRTKTGAGLRPLWLLLLLATAHPGDTVDTPAAGFRYDHHVDPLLAFCPRLVLNQSGLVTPVDTSVCLTPSLPVSSPPSSSTSSSSCASSAASRSTESTPLLNNSRALRQETNKEEQPQDGQSQYHQTGQIDQIPAALGHDGGTTQAAGLVVPAPWVRGNCRRGNLPEKQMAKDTITGEDDAEYCVYTHPSFNHGMGLSVITTASRLGAMATRPVFGGRGETLPASKGPPPNGADWPPDGDSVTVPAWSEKNVPGKDVGLVATRAIRRGERIMARTPAVMIDGAAIDALPVAPFASLLQGAASGLPEPHRAQFFNLSTNSGFDVQDANENEAYQIFVTNAFRTGIADGEPDLHTVFRDAYNGTVSRLNHACQPNCAYFFDPVTLSHSVYAVVDIMQGEELTVAYIDPIQVRADRQTKLHRHWGFGCTCARCTLPPHRLAESDDRVRSIQTLLTSLDNYSLLMPDGVSANVANVTVGPSAGELLVLLFELEGLHGRMHEAEYRLALEWNGVGDALRATQAARRCLDHGLLVRGAKQVFLTNMRDLVTDPTAHWSWKFRLGKEAATKEEE</sequence>
<organism evidence="4 5">
    <name type="scientific">Sporothrix schenckii 1099-18</name>
    <dbReference type="NCBI Taxonomy" id="1397361"/>
    <lineage>
        <taxon>Eukaryota</taxon>
        <taxon>Fungi</taxon>
        <taxon>Dikarya</taxon>
        <taxon>Ascomycota</taxon>
        <taxon>Pezizomycotina</taxon>
        <taxon>Sordariomycetes</taxon>
        <taxon>Sordariomycetidae</taxon>
        <taxon>Ophiostomatales</taxon>
        <taxon>Ophiostomataceae</taxon>
        <taxon>Sporothrix</taxon>
    </lineage>
</organism>
<evidence type="ECO:0000259" key="3">
    <source>
        <dbReference type="PROSITE" id="PS50280"/>
    </source>
</evidence>
<name>A0A0F2LUX9_SPOSC</name>
<comment type="caution">
    <text evidence="4">The sequence shown here is derived from an EMBL/GenBank/DDBJ whole genome shotgun (WGS) entry which is preliminary data.</text>
</comment>
<dbReference type="VEuPathDB" id="FungiDB:SPSK_01106"/>
<reference evidence="4 5" key="2">
    <citation type="journal article" date="2015" name="Eukaryot. Cell">
        <title>Asexual propagation of a virulent clone complex in a human and feline outbreak of sporotrichosis.</title>
        <authorList>
            <person name="Teixeira Mde M."/>
            <person name="Rodrigues A.M."/>
            <person name="Tsui C.K."/>
            <person name="de Almeida L.G."/>
            <person name="Van Diepeningen A.D."/>
            <person name="van den Ende B.G."/>
            <person name="Fernandes G.F."/>
            <person name="Kano R."/>
            <person name="Hamelin R.C."/>
            <person name="Lopes-Bezerra L.M."/>
            <person name="Vasconcelos A.T."/>
            <person name="de Hoog S."/>
            <person name="de Camargo Z.P."/>
            <person name="Felipe M.S."/>
        </authorList>
    </citation>
    <scope>NUCLEOTIDE SEQUENCE [LARGE SCALE GENOMIC DNA]</scope>
    <source>
        <strain evidence="4 5">1099-18</strain>
    </source>
</reference>
<proteinExistence type="predicted"/>
<evidence type="ECO:0000256" key="1">
    <source>
        <dbReference type="SAM" id="MobiDB-lite"/>
    </source>
</evidence>
<feature type="chain" id="PRO_5002454584" evidence="2">
    <location>
        <begin position="31"/>
        <end position="571"/>
    </location>
</feature>
<evidence type="ECO:0000313" key="4">
    <source>
        <dbReference type="EMBL" id="KJR81273.1"/>
    </source>
</evidence>
<dbReference type="SUPFAM" id="SSF82199">
    <property type="entry name" value="SET domain"/>
    <property type="match status" value="1"/>
</dbReference>
<dbReference type="RefSeq" id="XP_016583949.1">
    <property type="nucleotide sequence ID" value="XM_016728037.1"/>
</dbReference>
<gene>
    <name evidence="4" type="ORF">SPSK_01106</name>
</gene>
<evidence type="ECO:0000256" key="2">
    <source>
        <dbReference type="SAM" id="SignalP"/>
    </source>
</evidence>
<accession>A0A0F2LUX9</accession>
<dbReference type="SMART" id="SM00317">
    <property type="entry name" value="SET"/>
    <property type="match status" value="1"/>
</dbReference>
<feature type="signal peptide" evidence="2">
    <location>
        <begin position="1"/>
        <end position="30"/>
    </location>
</feature>
<dbReference type="Gene3D" id="2.170.270.10">
    <property type="entry name" value="SET domain"/>
    <property type="match status" value="1"/>
</dbReference>
<dbReference type="Pfam" id="PF00856">
    <property type="entry name" value="SET"/>
    <property type="match status" value="1"/>
</dbReference>
<dbReference type="PANTHER" id="PTHR47332">
    <property type="entry name" value="SET DOMAIN-CONTAINING PROTEIN 5"/>
    <property type="match status" value="1"/>
</dbReference>
<dbReference type="AlphaFoldDB" id="A0A0F2LUX9"/>
<feature type="compositionally biased region" description="Polar residues" evidence="1">
    <location>
        <begin position="122"/>
        <end position="131"/>
    </location>
</feature>
<dbReference type="PROSITE" id="PS50280">
    <property type="entry name" value="SET"/>
    <property type="match status" value="1"/>
</dbReference>
<feature type="region of interest" description="Disordered" evidence="1">
    <location>
        <begin position="221"/>
        <end position="241"/>
    </location>
</feature>
<dbReference type="Proteomes" id="UP000033710">
    <property type="component" value="Unassembled WGS sequence"/>
</dbReference>
<feature type="region of interest" description="Disordered" evidence="1">
    <location>
        <begin position="112"/>
        <end position="131"/>
    </location>
</feature>
<dbReference type="InterPro" id="IPR053185">
    <property type="entry name" value="SET_domain_protein"/>
</dbReference>
<reference evidence="4 5" key="1">
    <citation type="journal article" date="2014" name="BMC Genomics">
        <title>Comparative genomics of the major fungal agents of human and animal Sporotrichosis: Sporothrix schenckii and Sporothrix brasiliensis.</title>
        <authorList>
            <person name="Teixeira M.M."/>
            <person name="de Almeida L.G."/>
            <person name="Kubitschek-Barreira P."/>
            <person name="Alves F.L."/>
            <person name="Kioshima E.S."/>
            <person name="Abadio A.K."/>
            <person name="Fernandes L."/>
            <person name="Derengowski L.S."/>
            <person name="Ferreira K.S."/>
            <person name="Souza R.C."/>
            <person name="Ruiz J.C."/>
            <person name="de Andrade N.C."/>
            <person name="Paes H.C."/>
            <person name="Nicola A.M."/>
            <person name="Albuquerque P."/>
            <person name="Gerber A.L."/>
            <person name="Martins V.P."/>
            <person name="Peconick L.D."/>
            <person name="Neto A.V."/>
            <person name="Chaucanez C.B."/>
            <person name="Silva P.A."/>
            <person name="Cunha O.L."/>
            <person name="de Oliveira F.F."/>
            <person name="dos Santos T.C."/>
            <person name="Barros A.L."/>
            <person name="Soares M.A."/>
            <person name="de Oliveira L.M."/>
            <person name="Marini M.M."/>
            <person name="Villalobos-Duno H."/>
            <person name="Cunha M.M."/>
            <person name="de Hoog S."/>
            <person name="da Silveira J.F."/>
            <person name="Henrissat B."/>
            <person name="Nino-Vega G.A."/>
            <person name="Cisalpino P.S."/>
            <person name="Mora-Montes H.M."/>
            <person name="Almeida S.R."/>
            <person name="Stajich J.E."/>
            <person name="Lopes-Bezerra L.M."/>
            <person name="Vasconcelos A.T."/>
            <person name="Felipe M.S."/>
        </authorList>
    </citation>
    <scope>NUCLEOTIDE SEQUENCE [LARGE SCALE GENOMIC DNA]</scope>
    <source>
        <strain evidence="4 5">1099-18</strain>
    </source>
</reference>
<dbReference type="GeneID" id="27663314"/>
<dbReference type="OrthoDB" id="1028014at2759"/>
<feature type="domain" description="SET" evidence="3">
    <location>
        <begin position="249"/>
        <end position="408"/>
    </location>
</feature>
<dbReference type="KEGG" id="ssck:SPSK_01106"/>
<keyword evidence="2" id="KW-0732">Signal</keyword>
<dbReference type="EMBL" id="AXCR01000011">
    <property type="protein sequence ID" value="KJR81273.1"/>
    <property type="molecule type" value="Genomic_DNA"/>
</dbReference>
<protein>
    <submittedName>
        <fullName evidence="4">Mcg1p</fullName>
    </submittedName>
</protein>
<dbReference type="CDD" id="cd20071">
    <property type="entry name" value="SET_SMYD"/>
    <property type="match status" value="1"/>
</dbReference>
<evidence type="ECO:0000313" key="5">
    <source>
        <dbReference type="Proteomes" id="UP000033710"/>
    </source>
</evidence>
<dbReference type="InterPro" id="IPR001214">
    <property type="entry name" value="SET_dom"/>
</dbReference>